<dbReference type="Gene3D" id="1.20.200.10">
    <property type="entry name" value="Fumarase/aspartase (Central domain)"/>
    <property type="match status" value="1"/>
</dbReference>
<comment type="subcellular location">
    <subcellularLocation>
        <location evidence="6">Cytoplasm</location>
    </subcellularLocation>
</comment>
<dbReference type="PANTHER" id="PTHR43814:SF1">
    <property type="entry name" value="ARGININOSUCCINATE LYASE"/>
    <property type="match status" value="1"/>
</dbReference>
<protein>
    <recommendedName>
        <fullName evidence="2 6">Argininosuccinate lyase</fullName>
        <shortName evidence="6">ASAL</shortName>
        <ecNumber evidence="2 6">4.3.2.1</ecNumber>
    </recommendedName>
    <alternativeName>
        <fullName evidence="6">Arginosuccinase</fullName>
    </alternativeName>
</protein>
<dbReference type="InterPro" id="IPR000362">
    <property type="entry name" value="Fumarate_lyase_fam"/>
</dbReference>
<dbReference type="InterPro" id="IPR008948">
    <property type="entry name" value="L-Aspartase-like"/>
</dbReference>
<evidence type="ECO:0000256" key="7">
    <source>
        <dbReference type="SAM" id="MobiDB-lite"/>
    </source>
</evidence>
<evidence type="ECO:0000256" key="5">
    <source>
        <dbReference type="ARBA" id="ARBA00023239"/>
    </source>
</evidence>
<dbReference type="Proteomes" id="UP000748108">
    <property type="component" value="Unassembled WGS sequence"/>
</dbReference>
<dbReference type="InterPro" id="IPR022761">
    <property type="entry name" value="Fumarate_lyase_N"/>
</dbReference>
<evidence type="ECO:0000259" key="9">
    <source>
        <dbReference type="Pfam" id="PF14698"/>
    </source>
</evidence>
<sequence>MQAERPKTGDRFEDASAGAGAVPPAGAAPDRADAPNARLWGGRFEAETDPRVHALNASIPFDRRLVREDLEGSLAHATMLGETGIIAPEDAEAIIAGLKALLADAEAGRLSFRLEDEDIHMNLERLLLERIGPVGGKLHTARSRNDQVALDLHLFVRRQAEAVVEKIRTLQRALLHQAEAHVETILPGYTHLKRAQPVSLAHHLLAYVWMLERDVRRFRAAQTAADVSPLGAGALAGTTHPIDPHRTAALLGLAGIYPNSIDAVSDRDFALDFLYAASMLMMHLSRLGEEIVLWASDEFGFVELPDAFATGSSIMPQKKNPDVFELTRAKSGRVFGHLFALLTVLKGLPLAYNKDLQEDKEGLFDTVDTVHRVLDVLAPAVETLRFRSEAMLRAVRESYANATELADYLVRKGMPFRDAHAAAGRLVRLAADRGVPLEGLPLEDFKAVSPLIGPDVYAVLDPVEAVRRRTSPGGTGFDEVRRQLAQARQAVDGPAPGAFPAGAPVADGR</sequence>
<dbReference type="Gene3D" id="1.10.40.30">
    <property type="entry name" value="Fumarase/aspartase (C-terminal domain)"/>
    <property type="match status" value="1"/>
</dbReference>
<dbReference type="NCBIfam" id="TIGR00838">
    <property type="entry name" value="argH"/>
    <property type="match status" value="1"/>
</dbReference>
<reference evidence="10" key="1">
    <citation type="journal article" date="2021" name="Microbiology">
        <title>Metagenomic Analysis of the Microbial Community in the Underground Coal Fire Area (Kemerovo Region, Russia) Revealed Predominance of Thermophilic Members of the Phyla Deinococcus-thermus, Aquificae, and Firmicutes.</title>
        <authorList>
            <person name="Kadnikov V."/>
            <person name="Mardanov A.V."/>
            <person name="Beletsky A.V."/>
            <person name="Karnachuk O.V."/>
            <person name="Ravin N.V."/>
        </authorList>
    </citation>
    <scope>NUCLEOTIDE SEQUENCE</scope>
    <source>
        <strain evidence="10">RBS10-49</strain>
    </source>
</reference>
<dbReference type="InterPro" id="IPR020557">
    <property type="entry name" value="Fumarate_lyase_CS"/>
</dbReference>
<evidence type="ECO:0000256" key="1">
    <source>
        <dbReference type="ARBA" id="ARBA00004941"/>
    </source>
</evidence>
<feature type="domain" description="Fumarate lyase N-terminal" evidence="8">
    <location>
        <begin position="42"/>
        <end position="336"/>
    </location>
</feature>
<keyword evidence="4 6" id="KW-0028">Amino-acid biosynthesis</keyword>
<keyword evidence="3 6" id="KW-0055">Arginine biosynthesis</keyword>
<dbReference type="InterPro" id="IPR009049">
    <property type="entry name" value="Argininosuccinate_lyase"/>
</dbReference>
<dbReference type="FunFam" id="1.10.275.10:FF:000002">
    <property type="entry name" value="Argininosuccinate lyase"/>
    <property type="match status" value="1"/>
</dbReference>
<comment type="similarity">
    <text evidence="6">Belongs to the lyase 1 family. Argininosuccinate lyase subfamily.</text>
</comment>
<feature type="region of interest" description="Disordered" evidence="7">
    <location>
        <begin position="1"/>
        <end position="36"/>
    </location>
</feature>
<dbReference type="InterPro" id="IPR024083">
    <property type="entry name" value="Fumarase/histidase_N"/>
</dbReference>
<dbReference type="PRINTS" id="PR00149">
    <property type="entry name" value="FUMRATELYASE"/>
</dbReference>
<dbReference type="GO" id="GO:0005829">
    <property type="term" value="C:cytosol"/>
    <property type="evidence" value="ECO:0007669"/>
    <property type="project" value="TreeGrafter"/>
</dbReference>
<dbReference type="FunFam" id="1.10.40.30:FF:000001">
    <property type="entry name" value="Argininosuccinate lyase"/>
    <property type="match status" value="1"/>
</dbReference>
<dbReference type="Pfam" id="PF00206">
    <property type="entry name" value="Lyase_1"/>
    <property type="match status" value="1"/>
</dbReference>
<organism evidence="10 11">
    <name type="scientific">Hydrogenibacillus schlegelii</name>
    <name type="common">Bacillus schlegelii</name>
    <dbReference type="NCBI Taxonomy" id="1484"/>
    <lineage>
        <taxon>Bacteria</taxon>
        <taxon>Bacillati</taxon>
        <taxon>Bacillota</taxon>
        <taxon>Bacilli</taxon>
        <taxon>Bacillales</taxon>
        <taxon>Bacillales Family X. Incertae Sedis</taxon>
        <taxon>Hydrogenibacillus</taxon>
    </lineage>
</organism>
<feature type="compositionally biased region" description="Low complexity" evidence="7">
    <location>
        <begin position="490"/>
        <end position="509"/>
    </location>
</feature>
<dbReference type="InterPro" id="IPR029419">
    <property type="entry name" value="Arg_succ_lyase_C"/>
</dbReference>
<dbReference type="EMBL" id="JAHHQF010000098">
    <property type="protein sequence ID" value="MBT9283398.1"/>
    <property type="molecule type" value="Genomic_DNA"/>
</dbReference>
<comment type="caution">
    <text evidence="10">The sequence shown here is derived from an EMBL/GenBank/DDBJ whole genome shotgun (WGS) entry which is preliminary data.</text>
</comment>
<dbReference type="GO" id="GO:0042450">
    <property type="term" value="P:L-arginine biosynthetic process via ornithine"/>
    <property type="evidence" value="ECO:0007669"/>
    <property type="project" value="UniProtKB-UniRule"/>
</dbReference>
<comment type="catalytic activity">
    <reaction evidence="6">
        <text>2-(N(omega)-L-arginino)succinate = fumarate + L-arginine</text>
        <dbReference type="Rhea" id="RHEA:24020"/>
        <dbReference type="ChEBI" id="CHEBI:29806"/>
        <dbReference type="ChEBI" id="CHEBI:32682"/>
        <dbReference type="ChEBI" id="CHEBI:57472"/>
        <dbReference type="EC" id="4.3.2.1"/>
    </reaction>
</comment>
<dbReference type="HAMAP" id="MF_00006">
    <property type="entry name" value="Arg_succ_lyase"/>
    <property type="match status" value="1"/>
</dbReference>
<evidence type="ECO:0000259" key="8">
    <source>
        <dbReference type="Pfam" id="PF00206"/>
    </source>
</evidence>
<comment type="pathway">
    <text evidence="1 6">Amino-acid biosynthesis; L-arginine biosynthesis; L-arginine from L-ornithine and carbamoyl phosphate: step 3/3.</text>
</comment>
<evidence type="ECO:0000256" key="3">
    <source>
        <dbReference type="ARBA" id="ARBA00022571"/>
    </source>
</evidence>
<name>A0A947D619_HYDSH</name>
<dbReference type="PRINTS" id="PR00145">
    <property type="entry name" value="ARGSUCLYASE"/>
</dbReference>
<accession>A0A947D619</accession>
<dbReference type="GO" id="GO:0004056">
    <property type="term" value="F:argininosuccinate lyase activity"/>
    <property type="evidence" value="ECO:0007669"/>
    <property type="project" value="UniProtKB-UniRule"/>
</dbReference>
<dbReference type="AlphaFoldDB" id="A0A947D619"/>
<dbReference type="SUPFAM" id="SSF48557">
    <property type="entry name" value="L-aspartase-like"/>
    <property type="match status" value="1"/>
</dbReference>
<feature type="region of interest" description="Disordered" evidence="7">
    <location>
        <begin position="488"/>
        <end position="509"/>
    </location>
</feature>
<evidence type="ECO:0000256" key="6">
    <source>
        <dbReference type="HAMAP-Rule" id="MF_00006"/>
    </source>
</evidence>
<keyword evidence="6" id="KW-0963">Cytoplasm</keyword>
<dbReference type="CDD" id="cd01359">
    <property type="entry name" value="Argininosuccinate_lyase"/>
    <property type="match status" value="1"/>
</dbReference>
<evidence type="ECO:0000256" key="2">
    <source>
        <dbReference type="ARBA" id="ARBA00012338"/>
    </source>
</evidence>
<proteinExistence type="inferred from homology"/>
<dbReference type="FunFam" id="1.20.200.10:FF:000015">
    <property type="entry name" value="argininosuccinate lyase isoform X2"/>
    <property type="match status" value="1"/>
</dbReference>
<dbReference type="PANTHER" id="PTHR43814">
    <property type="entry name" value="ARGININOSUCCINATE LYASE"/>
    <property type="match status" value="1"/>
</dbReference>
<evidence type="ECO:0000256" key="4">
    <source>
        <dbReference type="ARBA" id="ARBA00022605"/>
    </source>
</evidence>
<evidence type="ECO:0000313" key="11">
    <source>
        <dbReference type="Proteomes" id="UP000748108"/>
    </source>
</evidence>
<feature type="compositionally biased region" description="Low complexity" evidence="7">
    <location>
        <begin position="15"/>
        <end position="36"/>
    </location>
</feature>
<feature type="compositionally biased region" description="Basic and acidic residues" evidence="7">
    <location>
        <begin position="1"/>
        <end position="14"/>
    </location>
</feature>
<dbReference type="Pfam" id="PF14698">
    <property type="entry name" value="ASL_C2"/>
    <property type="match status" value="1"/>
</dbReference>
<dbReference type="PROSITE" id="PS00163">
    <property type="entry name" value="FUMARATE_LYASES"/>
    <property type="match status" value="1"/>
</dbReference>
<feature type="domain" description="Argininosuccinate lyase C-terminal" evidence="9">
    <location>
        <begin position="399"/>
        <end position="466"/>
    </location>
</feature>
<gene>
    <name evidence="6 10" type="primary">argH</name>
    <name evidence="10" type="ORF">KM312_12315</name>
</gene>
<dbReference type="EC" id="4.3.2.1" evidence="2 6"/>
<evidence type="ECO:0000313" key="10">
    <source>
        <dbReference type="EMBL" id="MBT9283398.1"/>
    </source>
</evidence>
<keyword evidence="5 6" id="KW-0456">Lyase</keyword>
<dbReference type="Gene3D" id="1.10.275.10">
    <property type="entry name" value="Fumarase/aspartase (N-terminal domain)"/>
    <property type="match status" value="1"/>
</dbReference>